<evidence type="ECO:0000256" key="2">
    <source>
        <dbReference type="SAM" id="SignalP"/>
    </source>
</evidence>
<dbReference type="PANTHER" id="PTHR13771:SF9">
    <property type="entry name" value="INTERCELLULAR ADHESION MOLECULE 5"/>
    <property type="match status" value="1"/>
</dbReference>
<dbReference type="InterPro" id="IPR007110">
    <property type="entry name" value="Ig-like_dom"/>
</dbReference>
<keyword evidence="1" id="KW-0472">Membrane</keyword>
<accession>A0A3Q4BA76</accession>
<feature type="transmembrane region" description="Helical" evidence="1">
    <location>
        <begin position="247"/>
        <end position="268"/>
    </location>
</feature>
<feature type="transmembrane region" description="Helical" evidence="1">
    <location>
        <begin position="206"/>
        <end position="227"/>
    </location>
</feature>
<feature type="signal peptide" evidence="2">
    <location>
        <begin position="1"/>
        <end position="25"/>
    </location>
</feature>
<organism evidence="4 5">
    <name type="scientific">Mola mola</name>
    <name type="common">Ocean sunfish</name>
    <name type="synonym">Tetraodon mola</name>
    <dbReference type="NCBI Taxonomy" id="94237"/>
    <lineage>
        <taxon>Eukaryota</taxon>
        <taxon>Metazoa</taxon>
        <taxon>Chordata</taxon>
        <taxon>Craniata</taxon>
        <taxon>Vertebrata</taxon>
        <taxon>Euteleostomi</taxon>
        <taxon>Actinopterygii</taxon>
        <taxon>Neopterygii</taxon>
        <taxon>Teleostei</taxon>
        <taxon>Neoteleostei</taxon>
        <taxon>Acanthomorphata</taxon>
        <taxon>Eupercaria</taxon>
        <taxon>Tetraodontiformes</taxon>
        <taxon>Molidae</taxon>
        <taxon>Mola</taxon>
    </lineage>
</organism>
<protein>
    <recommendedName>
        <fullName evidence="3">Ig-like domain-containing protein</fullName>
    </recommendedName>
</protein>
<dbReference type="GO" id="GO:0005178">
    <property type="term" value="F:integrin binding"/>
    <property type="evidence" value="ECO:0007669"/>
    <property type="project" value="InterPro"/>
</dbReference>
<reference evidence="4" key="1">
    <citation type="submission" date="2025-08" db="UniProtKB">
        <authorList>
            <consortium name="Ensembl"/>
        </authorList>
    </citation>
    <scope>IDENTIFICATION</scope>
</reference>
<name>A0A3Q4BA76_MOLML</name>
<evidence type="ECO:0000259" key="3">
    <source>
        <dbReference type="PROSITE" id="PS50835"/>
    </source>
</evidence>
<proteinExistence type="predicted"/>
<dbReference type="InterPro" id="IPR047012">
    <property type="entry name" value="ICAM_VCAM"/>
</dbReference>
<evidence type="ECO:0000313" key="4">
    <source>
        <dbReference type="Ensembl" id="ENSMMOP00000015155.1"/>
    </source>
</evidence>
<keyword evidence="2" id="KW-0732">Signal</keyword>
<dbReference type="InterPro" id="IPR036179">
    <property type="entry name" value="Ig-like_dom_sf"/>
</dbReference>
<evidence type="ECO:0000256" key="1">
    <source>
        <dbReference type="SAM" id="Phobius"/>
    </source>
</evidence>
<dbReference type="OMA" id="EEWTPNP"/>
<dbReference type="PROSITE" id="PS50835">
    <property type="entry name" value="IG_LIKE"/>
    <property type="match status" value="1"/>
</dbReference>
<dbReference type="InterPro" id="IPR013783">
    <property type="entry name" value="Ig-like_fold"/>
</dbReference>
<dbReference type="Gene3D" id="2.60.40.10">
    <property type="entry name" value="Immunoglobulins"/>
    <property type="match status" value="2"/>
</dbReference>
<feature type="chain" id="PRO_5018614144" description="Ig-like domain-containing protein" evidence="2">
    <location>
        <begin position="26"/>
        <end position="280"/>
    </location>
</feature>
<keyword evidence="5" id="KW-1185">Reference proteome</keyword>
<reference evidence="4" key="2">
    <citation type="submission" date="2025-09" db="UniProtKB">
        <authorList>
            <consortium name="Ensembl"/>
        </authorList>
    </citation>
    <scope>IDENTIFICATION</scope>
</reference>
<dbReference type="AlphaFoldDB" id="A0A3Q4BA76"/>
<feature type="domain" description="Ig-like" evidence="3">
    <location>
        <begin position="107"/>
        <end position="202"/>
    </location>
</feature>
<sequence>FYTKSHVSWCHLCVFIAGFTNPLTLDPPEVIGRYDDIVMVNCTTSYDFHDKMYWKVGQADPIEEEEISFVTLPLTLSNWSLNAKCNININDSIECSKNLEITVYKLPDVVSVVGPDVMVEGTEYPLVCDIINVTPLQNLNVKWYRGNETVHTQIVSGTSVTPVNVSLTLMVTAGRDLGGAHFRCEVELIFGANGPEFIPTATSSPYTAAVFLTCMIFNILLIVKVIFSQKCAYDLKIKVKTNFTYILHAYITLYTIGLIFVILSNYHIQRSTFFFFLSDC</sequence>
<dbReference type="Proteomes" id="UP000261620">
    <property type="component" value="Unplaced"/>
</dbReference>
<dbReference type="GO" id="GO:0007155">
    <property type="term" value="P:cell adhesion"/>
    <property type="evidence" value="ECO:0007669"/>
    <property type="project" value="InterPro"/>
</dbReference>
<evidence type="ECO:0000313" key="5">
    <source>
        <dbReference type="Proteomes" id="UP000261620"/>
    </source>
</evidence>
<keyword evidence="1" id="KW-0812">Transmembrane</keyword>
<keyword evidence="1" id="KW-1133">Transmembrane helix</keyword>
<dbReference type="Ensembl" id="ENSMMOT00000015403.1">
    <property type="protein sequence ID" value="ENSMMOP00000015155.1"/>
    <property type="gene ID" value="ENSMMOG00000011579.1"/>
</dbReference>
<dbReference type="SUPFAM" id="SSF48726">
    <property type="entry name" value="Immunoglobulin"/>
    <property type="match status" value="1"/>
</dbReference>
<dbReference type="PANTHER" id="PTHR13771">
    <property type="entry name" value="INTERCELLULAR ADHESION MOLECULE"/>
    <property type="match status" value="1"/>
</dbReference>